<keyword evidence="8" id="KW-0804">Transcription</keyword>
<evidence type="ECO:0000259" key="13">
    <source>
        <dbReference type="SMART" id="SM01281"/>
    </source>
</evidence>
<evidence type="ECO:0000256" key="1">
    <source>
        <dbReference type="ARBA" id="ARBA00004123"/>
    </source>
</evidence>
<keyword evidence="15" id="KW-1185">Reference proteome</keyword>
<evidence type="ECO:0000256" key="6">
    <source>
        <dbReference type="ARBA" id="ARBA00023015"/>
    </source>
</evidence>
<evidence type="ECO:0000256" key="12">
    <source>
        <dbReference type="SAM" id="MobiDB-lite"/>
    </source>
</evidence>
<evidence type="ECO:0000256" key="7">
    <source>
        <dbReference type="ARBA" id="ARBA00023159"/>
    </source>
</evidence>
<keyword evidence="5" id="KW-0678">Repressor</keyword>
<feature type="domain" description="Mediator complex subunit Med12" evidence="13">
    <location>
        <begin position="242"/>
        <end position="305"/>
    </location>
</feature>
<dbReference type="Pfam" id="PF09497">
    <property type="entry name" value="Med12"/>
    <property type="match status" value="1"/>
</dbReference>
<evidence type="ECO:0000256" key="8">
    <source>
        <dbReference type="ARBA" id="ARBA00023163"/>
    </source>
</evidence>
<dbReference type="GO" id="GO:0006357">
    <property type="term" value="P:regulation of transcription by RNA polymerase II"/>
    <property type="evidence" value="ECO:0007669"/>
    <property type="project" value="InterPro"/>
</dbReference>
<evidence type="ECO:0000256" key="9">
    <source>
        <dbReference type="ARBA" id="ARBA00023242"/>
    </source>
</evidence>
<keyword evidence="9" id="KW-0539">Nucleus</keyword>
<name>A0A6G1HWM0_9PEZI</name>
<evidence type="ECO:0000313" key="14">
    <source>
        <dbReference type="EMBL" id="KAF2400311.1"/>
    </source>
</evidence>
<gene>
    <name evidence="14" type="ORF">EJ06DRAFT_582173</name>
</gene>
<feature type="region of interest" description="Disordered" evidence="12">
    <location>
        <begin position="1"/>
        <end position="93"/>
    </location>
</feature>
<evidence type="ECO:0000256" key="5">
    <source>
        <dbReference type="ARBA" id="ARBA00022491"/>
    </source>
</evidence>
<keyword evidence="7" id="KW-0010">Activator</keyword>
<dbReference type="InterPro" id="IPR057344">
    <property type="entry name" value="ARM_SRB8"/>
</dbReference>
<feature type="compositionally biased region" description="Polar residues" evidence="12">
    <location>
        <begin position="52"/>
        <end position="63"/>
    </location>
</feature>
<reference evidence="14" key="1">
    <citation type="journal article" date="2020" name="Stud. Mycol.">
        <title>101 Dothideomycetes genomes: a test case for predicting lifestyles and emergence of pathogens.</title>
        <authorList>
            <person name="Haridas S."/>
            <person name="Albert R."/>
            <person name="Binder M."/>
            <person name="Bloem J."/>
            <person name="Labutti K."/>
            <person name="Salamov A."/>
            <person name="Andreopoulos B."/>
            <person name="Baker S."/>
            <person name="Barry K."/>
            <person name="Bills G."/>
            <person name="Bluhm B."/>
            <person name="Cannon C."/>
            <person name="Castanera R."/>
            <person name="Culley D."/>
            <person name="Daum C."/>
            <person name="Ezra D."/>
            <person name="Gonzalez J."/>
            <person name="Henrissat B."/>
            <person name="Kuo A."/>
            <person name="Liang C."/>
            <person name="Lipzen A."/>
            <person name="Lutzoni F."/>
            <person name="Magnuson J."/>
            <person name="Mondo S."/>
            <person name="Nolan M."/>
            <person name="Ohm R."/>
            <person name="Pangilinan J."/>
            <person name="Park H.-J."/>
            <person name="Ramirez L."/>
            <person name="Alfaro M."/>
            <person name="Sun H."/>
            <person name="Tritt A."/>
            <person name="Yoshinaga Y."/>
            <person name="Zwiers L.-H."/>
            <person name="Turgeon B."/>
            <person name="Goodwin S."/>
            <person name="Spatafora J."/>
            <person name="Crous P."/>
            <person name="Grigoriev I."/>
        </authorList>
    </citation>
    <scope>NUCLEOTIDE SEQUENCE</scope>
    <source>
        <strain evidence="14">CBS 262.69</strain>
    </source>
</reference>
<dbReference type="PANTHER" id="PTHR46567">
    <property type="entry name" value="MEDIATOR OF RNA POLYMERASE II TRANSCRIPTION SUBUNIT 12"/>
    <property type="match status" value="1"/>
</dbReference>
<keyword evidence="6" id="KW-0805">Transcription regulation</keyword>
<dbReference type="Proteomes" id="UP000799640">
    <property type="component" value="Unassembled WGS sequence"/>
</dbReference>
<dbReference type="OrthoDB" id="20828at2759"/>
<comment type="similarity">
    <text evidence="2">Belongs to the Mediator complex subunit 12 family.</text>
</comment>
<evidence type="ECO:0000256" key="3">
    <source>
        <dbReference type="ARBA" id="ARBA00011629"/>
    </source>
</evidence>
<evidence type="ECO:0000256" key="2">
    <source>
        <dbReference type="ARBA" id="ARBA00010289"/>
    </source>
</evidence>
<dbReference type="Pfam" id="PF25326">
    <property type="entry name" value="ARM_SRB8"/>
    <property type="match status" value="1"/>
</dbReference>
<sequence>MTSRSAGGIHQIPQPRIAGDLRPTGRQRVSAAAAQPNSLPNNTRNHKLAIDLTSSSPEDSVTPSGGGVKGALGQSGLESPRHYGGGKPQLHGHHEVATPRSAVGDRATSAFAANISFPPRPGHYIPDCTAQPVWTPTGAGTTTKVDCKNFTLETPSAAVVYPQNKPADFSPWTGNHPEDNLSEQTIKSGYQNKPLIASEANTARVSLWSPLKNKSGLQTLSSLFVTILEKRQTAGRLTAPSTFKPPPRVALTTTKREAWLRDLANPAIALRRLNRTVPYNVSGKVLLEQCLSKNVPTSRAVWLAKCIGANELRGFKRKGASGGAGLNGEVKWVREWTAAVEQFVESTAGNCGEEGWKAKMVYVTRLASHLFAEQLLDHEHFLDWLISTFETSTLDRLPLWIIQIQIYWKKLVSNRRRGRRLAECLFAHLNTASEDGNELLAPIFQRIQLLLTTLAVAHSGCLILPKIWEKYKHLLDTVPANSDSLDFLGAIQTVRMRNERLGSPSYFAAHEADISPGRKVLDILDNAGVEISINALASRCLNHISDISRLVPVILQWSSSIYREGAHRIYIAARLLRRYKSLNGDIETAIITFVSEMQEGQGVDAANIFRVVAELVRSKHFSVSHFLRSLVATGALLGSQQSSKHLVALLTDLPVDDLPEHISNLRLILLNKAGHDGFKESEKVGRIQRTVNSCCMATSKAMPRLYQELDQSLRDLSLCCKLELSKYLRQRLILHMQEPRAGEPECTVTAQEFFIIRDIVEQFCDYTMLADIAGIGLTSSNTEVLTSVVEILSFRHHVLAAIGALRPLLEKTISRYQSLRLLTPLSKAFLLSLVEVSRILSLDPQLQIQLSYDISRSEAKGVAMCSPASDNAAEVLQTTGDSDEALERILSSGTTMDEQSMTRVFKKITARLEEESQAPYPTRLGGLFCRLRAFDEAGFDGMQHKWLSQLLSSPNRSLCRYYLPALIGAGCLTMAGFLQAANEAQSQVAETDNDARVGIELEVLEAFLPKPTTIFESTPVCGQGSSEVYVAESQQDVYRYRIKARQFVSVNRFAVFQRLRQTIDLCQSGTVPSCSLRMGMLLINPALMSLLKDTAINSRDVLMDSLFLPASSTDSNTPSMTKQILDRLLDPFGRLGFSTLSRQNQIIRLVEIADDLSFPFCEMQVRYLLAPGSEALGMGVGLAPSLFAAICGAMDEDRCVWAEIISSLSSDVALKIREHAEVDILAIVTDVMRKMSVPDTDRELISPTMDSSLLKKYLRVVDSTSKSVSSDCAPRIAAAFAEKLKVIVYNLSASEPGDRAAVNETPEMLRRSVAKSTQACNCIEALLHLLTIHKDSFWKTNPSVAGQATLMSTLCSLLTNPELQRFPSTVERVFDVASYFSDDLPDNLRMSLAKIEGTKHCNDPRIAFLFGSAQNPDDWLGLITSATGYASSAGPSAALVPAARTPTGQLQQRQQQILRTAPAQRPGASPSQMHFNPPVPFPLRRWELLPDQSNNTSGNDTPISLSLFKARKV</sequence>
<comment type="function">
    <text evidence="10">Component of the SRB8-11 complex. The SRB8-11 complex is a regulatory module of the Mediator complex which is itself involved in regulation of basal and activated RNA polymerase II-dependent transcription. The SRB8-11 complex may be involved in the transcriptional repression of a subset of genes regulated by Mediator. It may inhibit the association of the Mediator complex with RNA polymerase II to form the holoenzyme complex.</text>
</comment>
<evidence type="ECO:0000256" key="11">
    <source>
        <dbReference type="ARBA" id="ARBA00032010"/>
    </source>
</evidence>
<comment type="subunit">
    <text evidence="3">Component of the SRB8-11 complex, which itself associates with the Mediator complex.</text>
</comment>
<evidence type="ECO:0000256" key="4">
    <source>
        <dbReference type="ARBA" id="ARBA00019622"/>
    </source>
</evidence>
<evidence type="ECO:0000256" key="10">
    <source>
        <dbReference type="ARBA" id="ARBA00025661"/>
    </source>
</evidence>
<dbReference type="EMBL" id="ML996695">
    <property type="protein sequence ID" value="KAF2400311.1"/>
    <property type="molecule type" value="Genomic_DNA"/>
</dbReference>
<dbReference type="GO" id="GO:0003712">
    <property type="term" value="F:transcription coregulator activity"/>
    <property type="evidence" value="ECO:0007669"/>
    <property type="project" value="InterPro"/>
</dbReference>
<accession>A0A6G1HWM0</accession>
<dbReference type="PANTHER" id="PTHR46567:SF1">
    <property type="entry name" value="MEDIATOR OF RNA POLYMERASE II TRANSCRIPTION SUBUNIT 12"/>
    <property type="match status" value="1"/>
</dbReference>
<comment type="subcellular location">
    <subcellularLocation>
        <location evidence="1">Nucleus</location>
    </subcellularLocation>
</comment>
<proteinExistence type="inferred from homology"/>
<dbReference type="SMART" id="SM01281">
    <property type="entry name" value="Med12"/>
    <property type="match status" value="1"/>
</dbReference>
<evidence type="ECO:0000313" key="15">
    <source>
        <dbReference type="Proteomes" id="UP000799640"/>
    </source>
</evidence>
<organism evidence="14 15">
    <name type="scientific">Trichodelitschia bisporula</name>
    <dbReference type="NCBI Taxonomy" id="703511"/>
    <lineage>
        <taxon>Eukaryota</taxon>
        <taxon>Fungi</taxon>
        <taxon>Dikarya</taxon>
        <taxon>Ascomycota</taxon>
        <taxon>Pezizomycotina</taxon>
        <taxon>Dothideomycetes</taxon>
        <taxon>Dothideomycetes incertae sedis</taxon>
        <taxon>Phaeotrichales</taxon>
        <taxon>Phaeotrichaceae</taxon>
        <taxon>Trichodelitschia</taxon>
    </lineage>
</organism>
<dbReference type="InterPro" id="IPR019035">
    <property type="entry name" value="Mediator_Med12"/>
</dbReference>
<protein>
    <recommendedName>
        <fullName evidence="4">Mediator of RNA polymerase II transcription subunit 12</fullName>
    </recommendedName>
    <alternativeName>
        <fullName evidence="11">Mediator complex subunit 12</fullName>
    </alternativeName>
</protein>
<dbReference type="GO" id="GO:0016592">
    <property type="term" value="C:mediator complex"/>
    <property type="evidence" value="ECO:0007669"/>
    <property type="project" value="InterPro"/>
</dbReference>